<keyword evidence="6 10" id="KW-0479">Metal-binding</keyword>
<accession>A0ABT2YBH8</accession>
<keyword evidence="8 10" id="KW-0408">Iron</keyword>
<proteinExistence type="inferred from homology"/>
<dbReference type="NCBIfam" id="TIGR02493">
    <property type="entry name" value="PFLA"/>
    <property type="match status" value="1"/>
</dbReference>
<keyword evidence="4 10" id="KW-0004">4Fe-4S</keyword>
<dbReference type="InterPro" id="IPR058240">
    <property type="entry name" value="rSAM_sf"/>
</dbReference>
<protein>
    <recommendedName>
        <fullName evidence="3 10">Pyruvate formate-lyase-activating enzyme</fullName>
        <ecNumber evidence="10">1.97.1.4</ecNumber>
    </recommendedName>
</protein>
<comment type="caution">
    <text evidence="12">The sequence shown here is derived from an EMBL/GenBank/DDBJ whole genome shotgun (WGS) entry which is preliminary data.</text>
</comment>
<comment type="similarity">
    <text evidence="2 10">Belongs to the organic radical-activating enzymes family.</text>
</comment>
<dbReference type="PANTHER" id="PTHR30352">
    <property type="entry name" value="PYRUVATE FORMATE-LYASE-ACTIVATING ENZYME"/>
    <property type="match status" value="1"/>
</dbReference>
<evidence type="ECO:0000256" key="4">
    <source>
        <dbReference type="ARBA" id="ARBA00022485"/>
    </source>
</evidence>
<evidence type="ECO:0000259" key="11">
    <source>
        <dbReference type="PROSITE" id="PS51918"/>
    </source>
</evidence>
<evidence type="ECO:0000256" key="1">
    <source>
        <dbReference type="ARBA" id="ARBA00003141"/>
    </source>
</evidence>
<evidence type="ECO:0000313" key="12">
    <source>
        <dbReference type="EMBL" id="MCV2231558.1"/>
    </source>
</evidence>
<dbReference type="PIRSF" id="PIRSF000371">
    <property type="entry name" value="PFL_act_enz"/>
    <property type="match status" value="1"/>
</dbReference>
<dbReference type="Proteomes" id="UP001177160">
    <property type="component" value="Unassembled WGS sequence"/>
</dbReference>
<dbReference type="SUPFAM" id="SSF102114">
    <property type="entry name" value="Radical SAM enzymes"/>
    <property type="match status" value="1"/>
</dbReference>
<evidence type="ECO:0000256" key="10">
    <source>
        <dbReference type="RuleBase" id="RU362053"/>
    </source>
</evidence>
<comment type="catalytic activity">
    <reaction evidence="10">
        <text>glycyl-[formate C-acetyltransferase] + reduced [flavodoxin] + S-adenosyl-L-methionine = glycin-2-yl radical-[formate C-acetyltransferase] + semiquinone [flavodoxin] + 5'-deoxyadenosine + L-methionine + H(+)</text>
        <dbReference type="Rhea" id="RHEA:19225"/>
        <dbReference type="Rhea" id="RHEA-COMP:10622"/>
        <dbReference type="Rhea" id="RHEA-COMP:12190"/>
        <dbReference type="Rhea" id="RHEA-COMP:12191"/>
        <dbReference type="Rhea" id="RHEA-COMP:14480"/>
        <dbReference type="ChEBI" id="CHEBI:15378"/>
        <dbReference type="ChEBI" id="CHEBI:17319"/>
        <dbReference type="ChEBI" id="CHEBI:29947"/>
        <dbReference type="ChEBI" id="CHEBI:32722"/>
        <dbReference type="ChEBI" id="CHEBI:57618"/>
        <dbReference type="ChEBI" id="CHEBI:57844"/>
        <dbReference type="ChEBI" id="CHEBI:59789"/>
        <dbReference type="ChEBI" id="CHEBI:140311"/>
        <dbReference type="EC" id="1.97.1.4"/>
    </reaction>
</comment>
<dbReference type="InterPro" id="IPR012839">
    <property type="entry name" value="Organic_radical_activase"/>
</dbReference>
<gene>
    <name evidence="12" type="primary">pflA</name>
    <name evidence="12" type="ORF">N7548_01775</name>
</gene>
<evidence type="ECO:0000256" key="8">
    <source>
        <dbReference type="ARBA" id="ARBA00023004"/>
    </source>
</evidence>
<comment type="cofactor">
    <cofactor evidence="10">
        <name>[4Fe-4S] cluster</name>
        <dbReference type="ChEBI" id="CHEBI:49883"/>
    </cofactor>
    <text evidence="10">Binds 1 [4Fe-4S] cluster. The cluster is coordinated with 3 cysteines and an exchangeable S-adenosyl-L-methionine.</text>
</comment>
<organism evidence="12 13">
    <name type="scientific">Paracholeplasma manati</name>
    <dbReference type="NCBI Taxonomy" id="591373"/>
    <lineage>
        <taxon>Bacteria</taxon>
        <taxon>Bacillati</taxon>
        <taxon>Mycoplasmatota</taxon>
        <taxon>Mollicutes</taxon>
        <taxon>Acholeplasmatales</taxon>
        <taxon>Acholeplasmataceae</taxon>
        <taxon>Paracholeplasma</taxon>
    </lineage>
</organism>
<evidence type="ECO:0000256" key="2">
    <source>
        <dbReference type="ARBA" id="ARBA00009777"/>
    </source>
</evidence>
<dbReference type="RefSeq" id="WP_263607682.1">
    <property type="nucleotide sequence ID" value="NZ_JAOVQM010000001.1"/>
</dbReference>
<name>A0ABT2YBH8_9MOLU</name>
<dbReference type="PANTHER" id="PTHR30352:SF5">
    <property type="entry name" value="PYRUVATE FORMATE-LYASE 1-ACTIVATING ENZYME"/>
    <property type="match status" value="1"/>
</dbReference>
<evidence type="ECO:0000313" key="13">
    <source>
        <dbReference type="Proteomes" id="UP001177160"/>
    </source>
</evidence>
<dbReference type="InterPro" id="IPR001989">
    <property type="entry name" value="Radical_activat_CS"/>
</dbReference>
<reference evidence="12" key="1">
    <citation type="submission" date="2022-09" db="EMBL/GenBank/DDBJ databases">
        <title>Novel Mycoplasma species identified in domestic and wild animals.</title>
        <authorList>
            <person name="Volokhov D.V."/>
            <person name="Furtak V.A."/>
            <person name="Zagorodnyaya T.A."/>
        </authorList>
    </citation>
    <scope>NUCLEOTIDE SEQUENCE</scope>
    <source>
        <strain evidence="12">Oakley</strain>
    </source>
</reference>
<dbReference type="GO" id="GO:0043365">
    <property type="term" value="F:[formate-C-acetyltransferase]-activating enzyme activity"/>
    <property type="evidence" value="ECO:0007669"/>
    <property type="project" value="UniProtKB-EC"/>
</dbReference>
<keyword evidence="10" id="KW-0963">Cytoplasm</keyword>
<dbReference type="CDD" id="cd01335">
    <property type="entry name" value="Radical_SAM"/>
    <property type="match status" value="1"/>
</dbReference>
<comment type="function">
    <text evidence="1 10">Activation of pyruvate formate-lyase under anaerobic conditions by generation of an organic free radical, using S-adenosylmethionine and reduced flavodoxin as cosubstrates to produce 5'-deoxy-adenosine.</text>
</comment>
<dbReference type="EMBL" id="JAOVQM010000001">
    <property type="protein sequence ID" value="MCV2231558.1"/>
    <property type="molecule type" value="Genomic_DNA"/>
</dbReference>
<keyword evidence="9 10" id="KW-0411">Iron-sulfur</keyword>
<dbReference type="Gene3D" id="3.20.20.70">
    <property type="entry name" value="Aldolase class I"/>
    <property type="match status" value="1"/>
</dbReference>
<dbReference type="PROSITE" id="PS51918">
    <property type="entry name" value="RADICAL_SAM"/>
    <property type="match status" value="1"/>
</dbReference>
<dbReference type="SFLD" id="SFLDG01066">
    <property type="entry name" value="organic_radical-activating_enz"/>
    <property type="match status" value="1"/>
</dbReference>
<evidence type="ECO:0000256" key="6">
    <source>
        <dbReference type="ARBA" id="ARBA00022723"/>
    </source>
</evidence>
<dbReference type="InterPro" id="IPR034457">
    <property type="entry name" value="Organic_radical-activating"/>
</dbReference>
<keyword evidence="7 10" id="KW-0560">Oxidoreductase</keyword>
<keyword evidence="12" id="KW-0670">Pyruvate</keyword>
<keyword evidence="13" id="KW-1185">Reference proteome</keyword>
<evidence type="ECO:0000256" key="9">
    <source>
        <dbReference type="ARBA" id="ARBA00023014"/>
    </source>
</evidence>
<dbReference type="InterPro" id="IPR012838">
    <property type="entry name" value="PFL1_activating"/>
</dbReference>
<evidence type="ECO:0000256" key="3">
    <source>
        <dbReference type="ARBA" id="ARBA00021356"/>
    </source>
</evidence>
<feature type="domain" description="Radical SAM core" evidence="11">
    <location>
        <begin position="24"/>
        <end position="253"/>
    </location>
</feature>
<comment type="subcellular location">
    <subcellularLocation>
        <location evidence="10">Cytoplasm</location>
    </subcellularLocation>
</comment>
<dbReference type="Pfam" id="PF13353">
    <property type="entry name" value="Fer4_12"/>
    <property type="match status" value="1"/>
</dbReference>
<sequence>MLSQERSMNLSSLNVHSIETMGAFDGPGIRYVLFLQGCPFKCQFCHNRDTWDTSINKIKTPEEVLADFNRYKSFYKHGGITVSGGEPLLQIDALIELFKLFKSHNIHTAIDTAGATFNPNNTEKMDELMRYTDLILLDIKHMDEGSHQTLVGASNKNVLAFARYLDALDKTVYIRHVLLPGITGTPTQLNALRNFLDTLHNVKQIDILPYHTKGISKWKTLGFEYALMDLREPTKEEIYEAHDILKTAYIYKK</sequence>
<dbReference type="EC" id="1.97.1.4" evidence="10"/>
<evidence type="ECO:0000256" key="5">
    <source>
        <dbReference type="ARBA" id="ARBA00022691"/>
    </source>
</evidence>
<dbReference type="SFLD" id="SFLDS00029">
    <property type="entry name" value="Radical_SAM"/>
    <property type="match status" value="1"/>
</dbReference>
<dbReference type="InterPro" id="IPR013785">
    <property type="entry name" value="Aldolase_TIM"/>
</dbReference>
<dbReference type="InterPro" id="IPR007197">
    <property type="entry name" value="rSAM"/>
</dbReference>
<evidence type="ECO:0000256" key="7">
    <source>
        <dbReference type="ARBA" id="ARBA00023002"/>
    </source>
</evidence>
<keyword evidence="5 10" id="KW-0949">S-adenosyl-L-methionine</keyword>
<dbReference type="PROSITE" id="PS01087">
    <property type="entry name" value="RADICAL_ACTIVATING"/>
    <property type="match status" value="1"/>
</dbReference>